<organism evidence="2">
    <name type="scientific">hydrothermal vent metagenome</name>
    <dbReference type="NCBI Taxonomy" id="652676"/>
    <lineage>
        <taxon>unclassified sequences</taxon>
        <taxon>metagenomes</taxon>
        <taxon>ecological metagenomes</taxon>
    </lineage>
</organism>
<reference evidence="2" key="1">
    <citation type="submission" date="2018-06" db="EMBL/GenBank/DDBJ databases">
        <authorList>
            <person name="Zhirakovskaya E."/>
        </authorList>
    </citation>
    <scope>NUCLEOTIDE SEQUENCE</scope>
</reference>
<dbReference type="Pfam" id="PF16823">
    <property type="entry name" value="tPilZ"/>
    <property type="match status" value="1"/>
</dbReference>
<proteinExistence type="predicted"/>
<accession>A0A3B0ZCK1</accession>
<dbReference type="AlphaFoldDB" id="A0A3B0ZCK1"/>
<evidence type="ECO:0000313" key="2">
    <source>
        <dbReference type="EMBL" id="VAW89291.1"/>
    </source>
</evidence>
<dbReference type="InterPro" id="IPR031800">
    <property type="entry name" value="PilZ_atypical"/>
</dbReference>
<evidence type="ECO:0000259" key="1">
    <source>
        <dbReference type="Pfam" id="PF16823"/>
    </source>
</evidence>
<dbReference type="EMBL" id="UOFQ01000129">
    <property type="protein sequence ID" value="VAW89291.1"/>
    <property type="molecule type" value="Genomic_DNA"/>
</dbReference>
<gene>
    <name evidence="2" type="ORF">MNBD_GAMMA17-1240</name>
</gene>
<protein>
    <recommendedName>
        <fullName evidence="1">Cyclic di-GMP receptor atypical PilZ domain-containing protein</fullName>
    </recommendedName>
</protein>
<sequence length="210" mass="23725">MLVQHVKKPVSLLSMNISQGHNEQLGEGVIYKDIVPLRWRNIERAELEFSYLTMQDANEEVLRFISTLDEFHVDNQDELGSSSGSDLSRIEFKLNLLLDMVTQLVERETAMPEAVPVTLGSAGIEWFSAAPPRKGVLVELSLFLHHKYPRPLVVIGEVLDVVPVEGGGQFSIQLAYETMSAVVQSGLEKLIFRQHRRSVAQARRSFQLKR</sequence>
<feature type="domain" description="Cyclic di-GMP receptor atypical PilZ" evidence="1">
    <location>
        <begin position="73"/>
        <end position="204"/>
    </location>
</feature>
<name>A0A3B0ZCK1_9ZZZZ</name>